<accession>A0ACB8UVP2</accession>
<sequence>MADPTYPPSRDDERARANGQTGKAATEYPLTHYHSIVYSLLSWERPQTTAISYVTVVAMIVAGRYLPLLRWALKLLYLSLGFTAIVEISGRVVLGHGFMSTSRPRKYYTIPKDTVESLLEDLEQLMDFFLIEFQRILFVENLSYTLATFIAALTSYWLVRFLPLWGLALIGVTIAYLGPLVYLSNKEFIDEQAKAVQDMINTQAREVKEMAEAQTSHATDMVKHYVGEYRAKAHEYVVSPVSLPESVGAKKRQLDAPATQPGPTILEPSDFPPAPQNELIPQIHEDKNETEVASELVPTL</sequence>
<organism evidence="1">
    <name type="scientific">Ophidiomyces ophidiicola</name>
    <dbReference type="NCBI Taxonomy" id="1387563"/>
    <lineage>
        <taxon>Eukaryota</taxon>
        <taxon>Fungi</taxon>
        <taxon>Dikarya</taxon>
        <taxon>Ascomycota</taxon>
        <taxon>Pezizomycotina</taxon>
        <taxon>Eurotiomycetes</taxon>
        <taxon>Eurotiomycetidae</taxon>
        <taxon>Onygenales</taxon>
        <taxon>Onygenaceae</taxon>
        <taxon>Ophidiomyces</taxon>
    </lineage>
</organism>
<protein>
    <submittedName>
        <fullName evidence="1">Uncharacterized protein</fullName>
    </submittedName>
</protein>
<gene>
    <name evidence="1" type="ORF">LOY88_003732</name>
</gene>
<proteinExistence type="predicted"/>
<comment type="caution">
    <text evidence="1">The sequence shown here is derived from an EMBL/GenBank/DDBJ whole genome shotgun (WGS) entry which is preliminary data.</text>
</comment>
<evidence type="ECO:0000313" key="1">
    <source>
        <dbReference type="EMBL" id="KAI2386130.1"/>
    </source>
</evidence>
<dbReference type="EMBL" id="JALBCA010000051">
    <property type="protein sequence ID" value="KAI2386130.1"/>
    <property type="molecule type" value="Genomic_DNA"/>
</dbReference>
<name>A0ACB8UVP2_9EURO</name>
<reference evidence="1" key="1">
    <citation type="journal article" date="2022" name="bioRxiv">
        <title>Population genetic analysis of Ophidiomyces ophidiicola, the causative agent of snake fungal disease, indicates recent introductions to the USA.</title>
        <authorList>
            <person name="Ladner J.T."/>
            <person name="Palmer J.M."/>
            <person name="Ettinger C.L."/>
            <person name="Stajich J.E."/>
            <person name="Farrell T.M."/>
            <person name="Glorioso B.M."/>
            <person name="Lawson B."/>
            <person name="Price S.J."/>
            <person name="Stengle A.G."/>
            <person name="Grear D.A."/>
            <person name="Lorch J.M."/>
        </authorList>
    </citation>
    <scope>NUCLEOTIDE SEQUENCE</scope>
    <source>
        <strain evidence="1">NWHC 24266-5</strain>
    </source>
</reference>